<keyword evidence="2" id="KW-1185">Reference proteome</keyword>
<evidence type="ECO:0000313" key="1">
    <source>
        <dbReference type="EMBL" id="EKJ70785.1"/>
    </source>
</evidence>
<sequence>MERASLLLSLSPELIFQIVGHCPATILTLALTCSSVYRLCQPVLKQHRDAYKKYKVTSDLSPETVLHLLRAGPTAEIERWHTDWRRWSPELPGAYGLAEEDPSRSALSAQELQRCTRKGTEWWELSRSDINNIQNTLESGNDGYLKTLLIASCPRVHSIRFAKRPKDSWSVLNWIRSAIGWSKCGNGKWPPGFESLRNMAVGVSIGLSPHEEDNGSLHGSILTLLLHLPHLKNLYFCDPFEIRHPEDGNEDEYFDLRELCDFPANTSSVEYLFLDNPTNLSAEFFDALASAPKDLDTLVVKARGPSLHNFNAVDTLVVDFARENPQLKRLVVYNGESLCGEYGWLTYLPSDLKGFNAIKHHSISATGITDQACDPAYGYIPDMVKDEWFHEAFPPCIEAIYVWGESELRGDEIEPLEVLDFLLARIIESGAYKDLKVIYVDNVESSARWWGLKGLSFQKTIAAGQKTGVHICTFMNRDDGGYWKNFPARPDRFDLKTGPCGGKRPANWRLNLYTGEWGPNCMGCGECDKCWAVYPPELWKKHKTVET</sequence>
<dbReference type="OrthoDB" id="3644718at2759"/>
<dbReference type="RefSeq" id="XP_009260413.1">
    <property type="nucleotide sequence ID" value="XM_009262138.1"/>
</dbReference>
<organism evidence="1 2">
    <name type="scientific">Fusarium pseudograminearum (strain CS3096)</name>
    <name type="common">Wheat and barley crown-rot fungus</name>
    <dbReference type="NCBI Taxonomy" id="1028729"/>
    <lineage>
        <taxon>Eukaryota</taxon>
        <taxon>Fungi</taxon>
        <taxon>Dikarya</taxon>
        <taxon>Ascomycota</taxon>
        <taxon>Pezizomycotina</taxon>
        <taxon>Sordariomycetes</taxon>
        <taxon>Hypocreomycetidae</taxon>
        <taxon>Hypocreales</taxon>
        <taxon>Nectriaceae</taxon>
        <taxon>Fusarium</taxon>
    </lineage>
</organism>
<dbReference type="Proteomes" id="UP000007978">
    <property type="component" value="Chromosome 1"/>
</dbReference>
<comment type="caution">
    <text evidence="1">The sequence shown here is derived from an EMBL/GenBank/DDBJ whole genome shotgun (WGS) entry which is preliminary data.</text>
</comment>
<dbReference type="AlphaFoldDB" id="K3VYK0"/>
<accession>K3VYK0</accession>
<dbReference type="KEGG" id="fpu:FPSE_09021"/>
<dbReference type="EMBL" id="AFNW01000303">
    <property type="protein sequence ID" value="EKJ70785.1"/>
    <property type="molecule type" value="Genomic_DNA"/>
</dbReference>
<dbReference type="GeneID" id="20367638"/>
<proteinExistence type="predicted"/>
<protein>
    <submittedName>
        <fullName evidence="1">Uncharacterized protein</fullName>
    </submittedName>
</protein>
<gene>
    <name evidence="1" type="ORF">FPSE_09021</name>
</gene>
<evidence type="ECO:0000313" key="2">
    <source>
        <dbReference type="Proteomes" id="UP000007978"/>
    </source>
</evidence>
<reference evidence="1 2" key="1">
    <citation type="journal article" date="2012" name="PLoS Pathog.">
        <title>Comparative pathogenomics reveals horizontally acquired novel virulence genes in fungi infecting cereal hosts.</title>
        <authorList>
            <person name="Gardiner D.M."/>
            <person name="McDonald M.C."/>
            <person name="Covarelli L."/>
            <person name="Solomon P.S."/>
            <person name="Rusu A.G."/>
            <person name="Marshall M."/>
            <person name="Kazan K."/>
            <person name="Chakraborty S."/>
            <person name="McDonald B.A."/>
            <person name="Manners J.M."/>
        </authorList>
    </citation>
    <scope>NUCLEOTIDE SEQUENCE [LARGE SCALE GENOMIC DNA]</scope>
    <source>
        <strain evidence="1 2">CS3096</strain>
    </source>
</reference>
<name>K3VYK0_FUSPC</name>
<dbReference type="eggNOG" id="ENOG502SRIZ">
    <property type="taxonomic scope" value="Eukaryota"/>
</dbReference>
<dbReference type="HOGENOM" id="CLU_036928_0_0_1"/>